<feature type="transmembrane region" description="Helical" evidence="8">
    <location>
        <begin position="73"/>
        <end position="99"/>
    </location>
</feature>
<evidence type="ECO:0000256" key="3">
    <source>
        <dbReference type="ARBA" id="ARBA00022475"/>
    </source>
</evidence>
<protein>
    <submittedName>
        <fullName evidence="9">DoxX family protein</fullName>
    </submittedName>
</protein>
<dbReference type="EMBL" id="JBHMDG010000012">
    <property type="protein sequence ID" value="MFB9313615.1"/>
    <property type="molecule type" value="Genomic_DNA"/>
</dbReference>
<evidence type="ECO:0000313" key="9">
    <source>
        <dbReference type="EMBL" id="MFB9313615.1"/>
    </source>
</evidence>
<gene>
    <name evidence="9" type="ORF">ACFFRI_11230</name>
</gene>
<dbReference type="Pfam" id="PF07681">
    <property type="entry name" value="DoxX"/>
    <property type="match status" value="1"/>
</dbReference>
<evidence type="ECO:0000256" key="5">
    <source>
        <dbReference type="ARBA" id="ARBA00022989"/>
    </source>
</evidence>
<organism evidence="9 10">
    <name type="scientific">Nocardioides plantarum</name>
    <dbReference type="NCBI Taxonomy" id="29299"/>
    <lineage>
        <taxon>Bacteria</taxon>
        <taxon>Bacillati</taxon>
        <taxon>Actinomycetota</taxon>
        <taxon>Actinomycetes</taxon>
        <taxon>Propionibacteriales</taxon>
        <taxon>Nocardioidaceae</taxon>
        <taxon>Nocardioides</taxon>
    </lineage>
</organism>
<evidence type="ECO:0000313" key="10">
    <source>
        <dbReference type="Proteomes" id="UP001589750"/>
    </source>
</evidence>
<evidence type="ECO:0000256" key="4">
    <source>
        <dbReference type="ARBA" id="ARBA00022692"/>
    </source>
</evidence>
<evidence type="ECO:0000256" key="6">
    <source>
        <dbReference type="ARBA" id="ARBA00023136"/>
    </source>
</evidence>
<name>A0ABV5KA95_9ACTN</name>
<dbReference type="Proteomes" id="UP001589750">
    <property type="component" value="Unassembled WGS sequence"/>
</dbReference>
<keyword evidence="10" id="KW-1185">Reference proteome</keyword>
<dbReference type="InterPro" id="IPR051907">
    <property type="entry name" value="DoxX-like_oxidoreductase"/>
</dbReference>
<proteinExistence type="inferred from homology"/>
<feature type="region of interest" description="Disordered" evidence="7">
    <location>
        <begin position="144"/>
        <end position="164"/>
    </location>
</feature>
<keyword evidence="3" id="KW-1003">Cell membrane</keyword>
<dbReference type="RefSeq" id="WP_140007781.1">
    <property type="nucleotide sequence ID" value="NZ_JBHMDG010000012.1"/>
</dbReference>
<keyword evidence="5 8" id="KW-1133">Transmembrane helix</keyword>
<evidence type="ECO:0000256" key="2">
    <source>
        <dbReference type="ARBA" id="ARBA00006679"/>
    </source>
</evidence>
<dbReference type="PANTHER" id="PTHR33452:SF1">
    <property type="entry name" value="INNER MEMBRANE PROTEIN YPHA-RELATED"/>
    <property type="match status" value="1"/>
</dbReference>
<evidence type="ECO:0000256" key="8">
    <source>
        <dbReference type="SAM" id="Phobius"/>
    </source>
</evidence>
<evidence type="ECO:0000256" key="1">
    <source>
        <dbReference type="ARBA" id="ARBA00004651"/>
    </source>
</evidence>
<feature type="compositionally biased region" description="Low complexity" evidence="7">
    <location>
        <begin position="144"/>
        <end position="155"/>
    </location>
</feature>
<comment type="caution">
    <text evidence="9">The sequence shown here is derived from an EMBL/GenBank/DDBJ whole genome shotgun (WGS) entry which is preliminary data.</text>
</comment>
<comment type="subcellular location">
    <subcellularLocation>
        <location evidence="1">Cell membrane</location>
        <topology evidence="1">Multi-pass membrane protein</topology>
    </subcellularLocation>
</comment>
<keyword evidence="6 8" id="KW-0472">Membrane</keyword>
<feature type="transmembrane region" description="Helical" evidence="8">
    <location>
        <begin position="111"/>
        <end position="130"/>
    </location>
</feature>
<evidence type="ECO:0000256" key="7">
    <source>
        <dbReference type="SAM" id="MobiDB-lite"/>
    </source>
</evidence>
<accession>A0ABV5KA95</accession>
<reference evidence="9 10" key="1">
    <citation type="submission" date="2024-09" db="EMBL/GenBank/DDBJ databases">
        <authorList>
            <person name="Sun Q."/>
            <person name="Mori K."/>
        </authorList>
    </citation>
    <scope>NUCLEOTIDE SEQUENCE [LARGE SCALE GENOMIC DNA]</scope>
    <source>
        <strain evidence="9 10">JCM 9626</strain>
    </source>
</reference>
<dbReference type="PANTHER" id="PTHR33452">
    <property type="entry name" value="OXIDOREDUCTASE CATD-RELATED"/>
    <property type="match status" value="1"/>
</dbReference>
<dbReference type="InterPro" id="IPR032808">
    <property type="entry name" value="DoxX"/>
</dbReference>
<keyword evidence="4 8" id="KW-0812">Transmembrane</keyword>
<comment type="similarity">
    <text evidence="2">Belongs to the DoxX family.</text>
</comment>
<sequence length="164" mass="16696">MKHVLGIQPTTLRTDLGLLGLRLVLGVVMIAHGWQKLDTQGFTATADGFDAMGIPAPEAAAAYAIGVELVGGALLLVGVLTPLVGLLVAADMAGAFWYVHRDAFFATEGGYEFVLVLGVLGAALAATGAGRLSVDRLLVPTPAPDAGATGSDASAGQREDVLSR</sequence>